<protein>
    <recommendedName>
        <fullName evidence="2">Outer membrane lipoprotein Blc</fullName>
    </recommendedName>
</protein>
<dbReference type="RefSeq" id="WP_320422716.1">
    <property type="nucleotide sequence ID" value="NZ_JAXCLA010000003.1"/>
</dbReference>
<keyword evidence="2" id="KW-0449">Lipoprotein</keyword>
<keyword evidence="2" id="KW-0998">Cell outer membrane</keyword>
<dbReference type="InterPro" id="IPR002446">
    <property type="entry name" value="Lipocalin_bac"/>
</dbReference>
<dbReference type="PANTHER" id="PTHR10612">
    <property type="entry name" value="APOLIPOPROTEIN D"/>
    <property type="match status" value="1"/>
</dbReference>
<reference evidence="4 5" key="1">
    <citation type="submission" date="2023-11" db="EMBL/GenBank/DDBJ databases">
        <title>Paucibacter sp. nov., isolated from fresh soil in Korea.</title>
        <authorList>
            <person name="Le N.T.T."/>
        </authorList>
    </citation>
    <scope>NUCLEOTIDE SEQUENCE [LARGE SCALE GENOMIC DNA]</scope>
    <source>
        <strain evidence="4 5">R3-3</strain>
    </source>
</reference>
<comment type="caution">
    <text evidence="4">The sequence shown here is derived from an EMBL/GenBank/DDBJ whole genome shotgun (WGS) entry which is preliminary data.</text>
</comment>
<name>A0ABU5DF79_9BURK</name>
<dbReference type="Proteomes" id="UP001285263">
    <property type="component" value="Unassembled WGS sequence"/>
</dbReference>
<dbReference type="InterPro" id="IPR022271">
    <property type="entry name" value="Lipocalin_ApoD"/>
</dbReference>
<dbReference type="PANTHER" id="PTHR10612:SF34">
    <property type="entry name" value="APOLIPOPROTEIN D"/>
    <property type="match status" value="1"/>
</dbReference>
<dbReference type="PRINTS" id="PR01171">
    <property type="entry name" value="BCTLIPOCALIN"/>
</dbReference>
<dbReference type="PIRSF" id="PIRSF036893">
    <property type="entry name" value="Lipocalin_ApoD"/>
    <property type="match status" value="1"/>
</dbReference>
<evidence type="ECO:0000256" key="2">
    <source>
        <dbReference type="PIRNR" id="PIRNR036893"/>
    </source>
</evidence>
<dbReference type="InterPro" id="IPR012674">
    <property type="entry name" value="Calycin"/>
</dbReference>
<feature type="signal peptide" evidence="2">
    <location>
        <begin position="1"/>
        <end position="17"/>
    </location>
</feature>
<dbReference type="SUPFAM" id="SSF50814">
    <property type="entry name" value="Lipocalins"/>
    <property type="match status" value="1"/>
</dbReference>
<evidence type="ECO:0000313" key="5">
    <source>
        <dbReference type="Proteomes" id="UP001285263"/>
    </source>
</evidence>
<dbReference type="InterPro" id="IPR022272">
    <property type="entry name" value="Lipocalin_CS"/>
</dbReference>
<dbReference type="EMBL" id="JAXCLA010000003">
    <property type="protein sequence ID" value="MDY0744804.1"/>
    <property type="molecule type" value="Genomic_DNA"/>
</dbReference>
<gene>
    <name evidence="4" type="ORF">SNE35_09810</name>
</gene>
<evidence type="ECO:0000313" key="4">
    <source>
        <dbReference type="EMBL" id="MDY0744804.1"/>
    </source>
</evidence>
<comment type="similarity">
    <text evidence="1 2">Belongs to the calycin superfamily. Lipocalin family.</text>
</comment>
<sequence length="173" mass="19273">MKVLLAALLASPLMAVAAPAPMPTVPSVDLARYAGTWYEVAVIPNRFQKQCVADTQARYTPDNGSVKVENRCRKADGEVDSIQGKAKPVEGSQNAKLKVTFFWPFKGDYWVLDIDPEYRYVLVGEPARKYGWVLSRTPQLDEATLSKLLDRAAELGYDKTAFHRTAQTKPLEP</sequence>
<organism evidence="4 5">
    <name type="scientific">Roseateles agri</name>
    <dbReference type="NCBI Taxonomy" id="3098619"/>
    <lineage>
        <taxon>Bacteria</taxon>
        <taxon>Pseudomonadati</taxon>
        <taxon>Pseudomonadota</taxon>
        <taxon>Betaproteobacteria</taxon>
        <taxon>Burkholderiales</taxon>
        <taxon>Sphaerotilaceae</taxon>
        <taxon>Roseateles</taxon>
    </lineage>
</organism>
<accession>A0ABU5DF79</accession>
<keyword evidence="2" id="KW-0472">Membrane</keyword>
<keyword evidence="2" id="KW-0446">Lipid-binding</keyword>
<keyword evidence="5" id="KW-1185">Reference proteome</keyword>
<dbReference type="PROSITE" id="PS00213">
    <property type="entry name" value="LIPOCALIN"/>
    <property type="match status" value="1"/>
</dbReference>
<proteinExistence type="inferred from homology"/>
<keyword evidence="2" id="KW-0732">Signal</keyword>
<comment type="subcellular location">
    <subcellularLocation>
        <location evidence="2">Cell outer membrane</location>
    </subcellularLocation>
</comment>
<evidence type="ECO:0000256" key="1">
    <source>
        <dbReference type="ARBA" id="ARBA00006889"/>
    </source>
</evidence>
<feature type="domain" description="Lipocalin/cytosolic fatty-acid binding" evidence="3">
    <location>
        <begin position="28"/>
        <end position="167"/>
    </location>
</feature>
<evidence type="ECO:0000259" key="3">
    <source>
        <dbReference type="Pfam" id="PF08212"/>
    </source>
</evidence>
<feature type="chain" id="PRO_5045017796" description="Outer membrane lipoprotein Blc" evidence="2">
    <location>
        <begin position="18"/>
        <end position="173"/>
    </location>
</feature>
<dbReference type="Pfam" id="PF08212">
    <property type="entry name" value="Lipocalin_2"/>
    <property type="match status" value="1"/>
</dbReference>
<dbReference type="CDD" id="cd19438">
    <property type="entry name" value="lipocalin_Blc-like"/>
    <property type="match status" value="1"/>
</dbReference>
<comment type="function">
    <text evidence="2">Involved in the storage or transport of lipids necessary for membrane maintenance under stressful conditions. Displays a binding preference for lysophospholipids.</text>
</comment>
<dbReference type="Gene3D" id="2.40.128.20">
    <property type="match status" value="1"/>
</dbReference>
<dbReference type="InterPro" id="IPR047202">
    <property type="entry name" value="Lipocalin_Blc-like_dom"/>
</dbReference>
<comment type="subunit">
    <text evidence="2">Homodimer.</text>
</comment>
<dbReference type="InterPro" id="IPR000566">
    <property type="entry name" value="Lipocln_cytosolic_FA-bd_dom"/>
</dbReference>